<dbReference type="EMBL" id="JADYXP020000018">
    <property type="protein sequence ID" value="KAL0106394.1"/>
    <property type="molecule type" value="Genomic_DNA"/>
</dbReference>
<evidence type="ECO:0000313" key="2">
    <source>
        <dbReference type="EMBL" id="KAL0106394.1"/>
    </source>
</evidence>
<feature type="compositionally biased region" description="Low complexity" evidence="1">
    <location>
        <begin position="68"/>
        <end position="77"/>
    </location>
</feature>
<keyword evidence="3" id="KW-1185">Reference proteome</keyword>
<organism evidence="2 3">
    <name type="scientific">Cardiocondyla obscurior</name>
    <dbReference type="NCBI Taxonomy" id="286306"/>
    <lineage>
        <taxon>Eukaryota</taxon>
        <taxon>Metazoa</taxon>
        <taxon>Ecdysozoa</taxon>
        <taxon>Arthropoda</taxon>
        <taxon>Hexapoda</taxon>
        <taxon>Insecta</taxon>
        <taxon>Pterygota</taxon>
        <taxon>Neoptera</taxon>
        <taxon>Endopterygota</taxon>
        <taxon>Hymenoptera</taxon>
        <taxon>Apocrita</taxon>
        <taxon>Aculeata</taxon>
        <taxon>Formicoidea</taxon>
        <taxon>Formicidae</taxon>
        <taxon>Myrmicinae</taxon>
        <taxon>Cardiocondyla</taxon>
    </lineage>
</organism>
<sequence>MLSGFCTSTGPASVKPPAVYSPPTANYTVSPYEALRSLKSRTEGEAGGSLSMEDPTRHSEEEGGGSRGAFKSGGQPQ</sequence>
<reference evidence="2 3" key="1">
    <citation type="submission" date="2023-03" db="EMBL/GenBank/DDBJ databases">
        <title>High recombination rates correlate with genetic variation in Cardiocondyla obscurior ants.</title>
        <authorList>
            <person name="Errbii M."/>
        </authorList>
    </citation>
    <scope>NUCLEOTIDE SEQUENCE [LARGE SCALE GENOMIC DNA]</scope>
    <source>
        <strain evidence="2">Alpha-2009</strain>
        <tissue evidence="2">Whole body</tissue>
    </source>
</reference>
<proteinExistence type="predicted"/>
<feature type="region of interest" description="Disordered" evidence="1">
    <location>
        <begin position="1"/>
        <end position="25"/>
    </location>
</feature>
<feature type="compositionally biased region" description="Polar residues" evidence="1">
    <location>
        <begin position="1"/>
        <end position="11"/>
    </location>
</feature>
<evidence type="ECO:0000256" key="1">
    <source>
        <dbReference type="SAM" id="MobiDB-lite"/>
    </source>
</evidence>
<protein>
    <submittedName>
        <fullName evidence="2">Uncharacterized protein</fullName>
    </submittedName>
</protein>
<gene>
    <name evidence="2" type="ORF">PUN28_016254</name>
</gene>
<name>A0AAW2EVB4_9HYME</name>
<feature type="region of interest" description="Disordered" evidence="1">
    <location>
        <begin position="38"/>
        <end position="77"/>
    </location>
</feature>
<comment type="caution">
    <text evidence="2">The sequence shown here is derived from an EMBL/GenBank/DDBJ whole genome shotgun (WGS) entry which is preliminary data.</text>
</comment>
<dbReference type="AlphaFoldDB" id="A0AAW2EVB4"/>
<dbReference type="Proteomes" id="UP001430953">
    <property type="component" value="Unassembled WGS sequence"/>
</dbReference>
<evidence type="ECO:0000313" key="3">
    <source>
        <dbReference type="Proteomes" id="UP001430953"/>
    </source>
</evidence>
<accession>A0AAW2EVB4</accession>